<reference evidence="2" key="2">
    <citation type="submission" date="2020-11" db="EMBL/GenBank/DDBJ databases">
        <authorList>
            <person name="McCartney M.A."/>
            <person name="Auch B."/>
            <person name="Kono T."/>
            <person name="Mallez S."/>
            <person name="Becker A."/>
            <person name="Gohl D.M."/>
            <person name="Silverstein K.A.T."/>
            <person name="Koren S."/>
            <person name="Bechman K.B."/>
            <person name="Herman A."/>
            <person name="Abrahante J.E."/>
            <person name="Garbe J."/>
        </authorList>
    </citation>
    <scope>NUCLEOTIDE SEQUENCE</scope>
    <source>
        <strain evidence="2">Duluth1</strain>
        <tissue evidence="2">Whole animal</tissue>
    </source>
</reference>
<evidence type="ECO:0000313" key="2">
    <source>
        <dbReference type="EMBL" id="KAH3788783.1"/>
    </source>
</evidence>
<comment type="caution">
    <text evidence="2">The sequence shown here is derived from an EMBL/GenBank/DDBJ whole genome shotgun (WGS) entry which is preliminary data.</text>
</comment>
<reference evidence="2" key="1">
    <citation type="journal article" date="2019" name="bioRxiv">
        <title>The Genome of the Zebra Mussel, Dreissena polymorpha: A Resource for Invasive Species Research.</title>
        <authorList>
            <person name="McCartney M.A."/>
            <person name="Auch B."/>
            <person name="Kono T."/>
            <person name="Mallez S."/>
            <person name="Zhang Y."/>
            <person name="Obille A."/>
            <person name="Becker A."/>
            <person name="Abrahante J.E."/>
            <person name="Garbe J."/>
            <person name="Badalamenti J.P."/>
            <person name="Herman A."/>
            <person name="Mangelson H."/>
            <person name="Liachko I."/>
            <person name="Sullivan S."/>
            <person name="Sone E.D."/>
            <person name="Koren S."/>
            <person name="Silverstein K.A.T."/>
            <person name="Beckman K.B."/>
            <person name="Gohl D.M."/>
        </authorList>
    </citation>
    <scope>NUCLEOTIDE SEQUENCE</scope>
    <source>
        <strain evidence="2">Duluth1</strain>
        <tissue evidence="2">Whole animal</tissue>
    </source>
</reference>
<dbReference type="Proteomes" id="UP000828390">
    <property type="component" value="Unassembled WGS sequence"/>
</dbReference>
<sequence>MTQVLQGTSSLDPTETRKQDGIHSFNVNNASGIQSRVFSNASGQDRPGLRQFSSFMLPALHNHRWVPHGWCFKRFNQQPCMSQPCLFRHDEPSTVSTVMIIK</sequence>
<proteinExistence type="predicted"/>
<dbReference type="AlphaFoldDB" id="A0A9D4EZI1"/>
<name>A0A9D4EZI1_DREPO</name>
<keyword evidence="3" id="KW-1185">Reference proteome</keyword>
<feature type="region of interest" description="Disordered" evidence="1">
    <location>
        <begin position="1"/>
        <end position="26"/>
    </location>
</feature>
<evidence type="ECO:0000256" key="1">
    <source>
        <dbReference type="SAM" id="MobiDB-lite"/>
    </source>
</evidence>
<protein>
    <submittedName>
        <fullName evidence="2">Uncharacterized protein</fullName>
    </submittedName>
</protein>
<organism evidence="2 3">
    <name type="scientific">Dreissena polymorpha</name>
    <name type="common">Zebra mussel</name>
    <name type="synonym">Mytilus polymorpha</name>
    <dbReference type="NCBI Taxonomy" id="45954"/>
    <lineage>
        <taxon>Eukaryota</taxon>
        <taxon>Metazoa</taxon>
        <taxon>Spiralia</taxon>
        <taxon>Lophotrochozoa</taxon>
        <taxon>Mollusca</taxon>
        <taxon>Bivalvia</taxon>
        <taxon>Autobranchia</taxon>
        <taxon>Heteroconchia</taxon>
        <taxon>Euheterodonta</taxon>
        <taxon>Imparidentia</taxon>
        <taxon>Neoheterodontei</taxon>
        <taxon>Myida</taxon>
        <taxon>Dreissenoidea</taxon>
        <taxon>Dreissenidae</taxon>
        <taxon>Dreissena</taxon>
    </lineage>
</organism>
<feature type="compositionally biased region" description="Polar residues" evidence="1">
    <location>
        <begin position="1"/>
        <end position="13"/>
    </location>
</feature>
<accession>A0A9D4EZI1</accession>
<dbReference type="EMBL" id="JAIWYP010000008">
    <property type="protein sequence ID" value="KAH3788783.1"/>
    <property type="molecule type" value="Genomic_DNA"/>
</dbReference>
<gene>
    <name evidence="2" type="ORF">DPMN_166931</name>
</gene>
<evidence type="ECO:0000313" key="3">
    <source>
        <dbReference type="Proteomes" id="UP000828390"/>
    </source>
</evidence>